<dbReference type="EMBL" id="OU503041">
    <property type="protein sequence ID" value="CAI9764071.1"/>
    <property type="molecule type" value="Genomic_DNA"/>
</dbReference>
<dbReference type="Proteomes" id="UP000834106">
    <property type="component" value="Chromosome 6"/>
</dbReference>
<reference evidence="1" key="1">
    <citation type="submission" date="2023-05" db="EMBL/GenBank/DDBJ databases">
        <authorList>
            <person name="Huff M."/>
        </authorList>
    </citation>
    <scope>NUCLEOTIDE SEQUENCE</scope>
</reference>
<accession>A0AAD1Z6C1</accession>
<sequence length="149" mass="15562">MGSSGLRHGGEELSVTLPAEEGVFIHNYIDKFKNNNRNPMKSGNNNNKDPMNLVGSDLKAKLLSNVSFGAHQVVEGVVVDLLKRSCCCGHGSCPFVVVPENHMLVALVSGPLDSLFGSSNLPAFTMGGVAAALGGILALKMLPGNDSAQ</sequence>
<keyword evidence="2" id="KW-1185">Reference proteome</keyword>
<evidence type="ECO:0000313" key="1">
    <source>
        <dbReference type="EMBL" id="CAI9764071.1"/>
    </source>
</evidence>
<organism evidence="1 2">
    <name type="scientific">Fraxinus pennsylvanica</name>
    <dbReference type="NCBI Taxonomy" id="56036"/>
    <lineage>
        <taxon>Eukaryota</taxon>
        <taxon>Viridiplantae</taxon>
        <taxon>Streptophyta</taxon>
        <taxon>Embryophyta</taxon>
        <taxon>Tracheophyta</taxon>
        <taxon>Spermatophyta</taxon>
        <taxon>Magnoliopsida</taxon>
        <taxon>eudicotyledons</taxon>
        <taxon>Gunneridae</taxon>
        <taxon>Pentapetalae</taxon>
        <taxon>asterids</taxon>
        <taxon>lamiids</taxon>
        <taxon>Lamiales</taxon>
        <taxon>Oleaceae</taxon>
        <taxon>Oleeae</taxon>
        <taxon>Fraxinus</taxon>
    </lineage>
</organism>
<proteinExistence type="predicted"/>
<name>A0AAD1Z6C1_9LAMI</name>
<gene>
    <name evidence="1" type="ORF">FPE_LOCUS11501</name>
</gene>
<dbReference type="AlphaFoldDB" id="A0AAD1Z6C1"/>
<evidence type="ECO:0000313" key="2">
    <source>
        <dbReference type="Proteomes" id="UP000834106"/>
    </source>
</evidence>
<protein>
    <submittedName>
        <fullName evidence="1">Uncharacterized protein</fullName>
    </submittedName>
</protein>